<name>A0ABP9SV59_9MICC</name>
<keyword evidence="3" id="KW-1185">Reference proteome</keyword>
<dbReference type="Pfam" id="PF13191">
    <property type="entry name" value="AAA_16"/>
    <property type="match status" value="1"/>
</dbReference>
<gene>
    <name evidence="2" type="ORF">GCM10023346_47390</name>
</gene>
<proteinExistence type="predicted"/>
<dbReference type="PANTHER" id="PTHR34301">
    <property type="entry name" value="DNA-BINDING PROTEIN-RELATED"/>
    <property type="match status" value="1"/>
</dbReference>
<dbReference type="Gene3D" id="3.40.50.300">
    <property type="entry name" value="P-loop containing nucleotide triphosphate hydrolases"/>
    <property type="match status" value="1"/>
</dbReference>
<evidence type="ECO:0000313" key="2">
    <source>
        <dbReference type="EMBL" id="GAA5201900.1"/>
    </source>
</evidence>
<comment type="caution">
    <text evidence="2">The sequence shown here is derived from an EMBL/GenBank/DDBJ whole genome shotgun (WGS) entry which is preliminary data.</text>
</comment>
<dbReference type="GO" id="GO:0005524">
    <property type="term" value="F:ATP binding"/>
    <property type="evidence" value="ECO:0007669"/>
    <property type="project" value="UniProtKB-KW"/>
</dbReference>
<dbReference type="InterPro" id="IPR027417">
    <property type="entry name" value="P-loop_NTPase"/>
</dbReference>
<organism evidence="2 3">
    <name type="scientific">Arthrobacter gyeryongensis</name>
    <dbReference type="NCBI Taxonomy" id="1650592"/>
    <lineage>
        <taxon>Bacteria</taxon>
        <taxon>Bacillati</taxon>
        <taxon>Actinomycetota</taxon>
        <taxon>Actinomycetes</taxon>
        <taxon>Micrococcales</taxon>
        <taxon>Micrococcaceae</taxon>
        <taxon>Arthrobacter</taxon>
    </lineage>
</organism>
<accession>A0ABP9SV59</accession>
<feature type="domain" description="Orc1-like AAA ATPase" evidence="1">
    <location>
        <begin position="16"/>
        <end position="162"/>
    </location>
</feature>
<sequence>MQNPFKPTAGATPPALVGRAGLLDEFEYGLQQGSGAPGLLTIITGSRGIGKTVMLSAAEGIARAHGWAVISRTATPGFLAGVGDDMLALLEELGDGPPARKITAFSAAGFGLTTQLPPERAADWRRIGNELLRLLDAQGTGLVITIDEIHAVDRTEISQLAADVQHFIREGLPIGLIFAGLPSAVSDLLNEGVATFLRRADRINLHEAAITEVTASYSELFSQGGISISPDLINEAAEATEGYPFLIQLVGYYLWLEADKAGWKLGQSSVQHAIAAAQRRNTLVVVESALSDISDKDREFLDAMAAQDGPSAAGQIGAIIKAKPNVVSKYRNRLIAAGLIESAGYGKVDFAIPGLRQYLRE</sequence>
<dbReference type="SUPFAM" id="SSF52540">
    <property type="entry name" value="P-loop containing nucleoside triphosphate hydrolases"/>
    <property type="match status" value="1"/>
</dbReference>
<dbReference type="InterPro" id="IPR041664">
    <property type="entry name" value="AAA_16"/>
</dbReference>
<evidence type="ECO:0000259" key="1">
    <source>
        <dbReference type="Pfam" id="PF13191"/>
    </source>
</evidence>
<dbReference type="Proteomes" id="UP001500200">
    <property type="component" value="Unassembled WGS sequence"/>
</dbReference>
<keyword evidence="2" id="KW-0547">Nucleotide-binding</keyword>
<evidence type="ECO:0000313" key="3">
    <source>
        <dbReference type="Proteomes" id="UP001500200"/>
    </source>
</evidence>
<keyword evidence="2" id="KW-0067">ATP-binding</keyword>
<reference evidence="3" key="1">
    <citation type="journal article" date="2019" name="Int. J. Syst. Evol. Microbiol.">
        <title>The Global Catalogue of Microorganisms (GCM) 10K type strain sequencing project: providing services to taxonomists for standard genome sequencing and annotation.</title>
        <authorList>
            <consortium name="The Broad Institute Genomics Platform"/>
            <consortium name="The Broad Institute Genome Sequencing Center for Infectious Disease"/>
            <person name="Wu L."/>
            <person name="Ma J."/>
        </authorList>
    </citation>
    <scope>NUCLEOTIDE SEQUENCE [LARGE SCALE GENOMIC DNA]</scope>
    <source>
        <strain evidence="3">JCM 18514</strain>
    </source>
</reference>
<protein>
    <submittedName>
        <fullName evidence="2">ATP-binding protein</fullName>
    </submittedName>
</protein>
<dbReference type="PANTHER" id="PTHR34301:SF8">
    <property type="entry name" value="ATPASE DOMAIN-CONTAINING PROTEIN"/>
    <property type="match status" value="1"/>
</dbReference>
<dbReference type="EMBL" id="BAABKK010000038">
    <property type="protein sequence ID" value="GAA5201900.1"/>
    <property type="molecule type" value="Genomic_DNA"/>
</dbReference>
<dbReference type="RefSeq" id="WP_345453482.1">
    <property type="nucleotide sequence ID" value="NZ_BAABKK010000038.1"/>
</dbReference>